<feature type="compositionally biased region" description="Acidic residues" evidence="1">
    <location>
        <begin position="318"/>
        <end position="327"/>
    </location>
</feature>
<accession>A0A2Z2PZU9</accession>
<dbReference type="EMBL" id="KY000060">
    <property type="protein sequence ID" value="ASK47055.1"/>
    <property type="molecule type" value="Genomic_DNA"/>
</dbReference>
<feature type="compositionally biased region" description="Polar residues" evidence="1">
    <location>
        <begin position="258"/>
        <end position="267"/>
    </location>
</feature>
<organism evidence="2">
    <name type="scientific">Agrobacterium tumefaciens</name>
    <dbReference type="NCBI Taxonomy" id="358"/>
    <lineage>
        <taxon>Bacteria</taxon>
        <taxon>Pseudomonadati</taxon>
        <taxon>Pseudomonadota</taxon>
        <taxon>Alphaproteobacteria</taxon>
        <taxon>Hyphomicrobiales</taxon>
        <taxon>Rhizobiaceae</taxon>
        <taxon>Rhizobium/Agrobacterium group</taxon>
        <taxon>Agrobacterium</taxon>
        <taxon>Agrobacterium tumefaciens complex</taxon>
    </lineage>
</organism>
<feature type="compositionally biased region" description="Basic and acidic residues" evidence="1">
    <location>
        <begin position="1"/>
        <end position="10"/>
    </location>
</feature>
<feature type="compositionally biased region" description="Polar residues" evidence="1">
    <location>
        <begin position="299"/>
        <end position="314"/>
    </location>
</feature>
<evidence type="ECO:0000313" key="2">
    <source>
        <dbReference type="EMBL" id="ASK47055.1"/>
    </source>
</evidence>
<feature type="region of interest" description="Disordered" evidence="1">
    <location>
        <begin position="835"/>
        <end position="891"/>
    </location>
</feature>
<feature type="compositionally biased region" description="Polar residues" evidence="1">
    <location>
        <begin position="44"/>
        <end position="54"/>
    </location>
</feature>
<feature type="compositionally biased region" description="Basic and acidic residues" evidence="1">
    <location>
        <begin position="111"/>
        <end position="127"/>
    </location>
</feature>
<protein>
    <submittedName>
        <fullName evidence="2">VirA/G regulated protein</fullName>
    </submittedName>
</protein>
<evidence type="ECO:0000256" key="1">
    <source>
        <dbReference type="SAM" id="MobiDB-lite"/>
    </source>
</evidence>
<keyword evidence="2" id="KW-0614">Plasmid</keyword>
<geneLocation type="plasmid" evidence="2">
    <name>pTi_CFBP2407</name>
</geneLocation>
<feature type="compositionally biased region" description="Polar residues" evidence="1">
    <location>
        <begin position="856"/>
        <end position="868"/>
    </location>
</feature>
<feature type="region of interest" description="Disordered" evidence="1">
    <location>
        <begin position="1"/>
        <end position="168"/>
    </location>
</feature>
<name>A0A2Z2PZU9_AGRTU</name>
<feature type="region of interest" description="Disordered" evidence="1">
    <location>
        <begin position="229"/>
        <end position="355"/>
    </location>
</feature>
<proteinExistence type="predicted"/>
<reference evidence="2" key="1">
    <citation type="submission" date="2016-10" db="EMBL/GenBank/DDBJ databases">
        <title>Agrobacterium Ti plasmids: Classification based on T-DNA and Vir regions organization.</title>
        <authorList>
            <person name="Nabi N."/>
            <person name="Vial L."/>
            <person name="Ben Hafsa A."/>
            <person name="Chapulliot D."/>
            <person name="Berard A."/>
            <person name="Chauveau A."/>
            <person name="Le Paslier M.-C."/>
            <person name="Harzallah Skhiri F."/>
            <person name="Brunel D."/>
            <person name="Nesme X."/>
            <person name="Chaouachi M."/>
        </authorList>
    </citation>
    <scope>NUCLEOTIDE SEQUENCE</scope>
    <source>
        <strain evidence="2">CFBP2407</strain>
        <plasmid evidence="2">pTi_CFBP2407</plasmid>
    </source>
</reference>
<feature type="compositionally biased region" description="Basic and acidic residues" evidence="1">
    <location>
        <begin position="872"/>
        <end position="891"/>
    </location>
</feature>
<feature type="compositionally biased region" description="Polar residues" evidence="1">
    <location>
        <begin position="330"/>
        <end position="344"/>
    </location>
</feature>
<feature type="compositionally biased region" description="Polar residues" evidence="1">
    <location>
        <begin position="11"/>
        <end position="22"/>
    </location>
</feature>
<dbReference type="AlphaFoldDB" id="A0A2Z2PZU9"/>
<sequence>MADEEFRRDFSSSAPVTSNSPGARTVPVPLTPRSTAVRQDGTDPMTTTGFSRSPISGGLPDLPGTSTANQGPAAHVRNTHAGIPLRSTEAPAGGPADLPMSERYLRATRQYLRETEQEYAAEGRREATPSSRFRKGGTKRSREDEQSGDDSESVAKQRAPSENEINMIARPLTVEEGATTAPRSQGSHASVMGLDDLEEIEESYSEPQHEISTLPVDTTTLVSSLDTVIAGEGQPEETFDAAPYAIEDDRDNEGAANSVPSTPQLSSWPGLDDLHEFDDSASPYGHSTQSFPANIAAGDSSTDAGSPSIASTQILEDVNTDDSDERNELDGQTVSGSIHESSVQAVRPRQERFDDFPDLTDEELARIDALSETRTTSKGNSASDIHAVMPDNVLSRVDFAVGADELRAIPAVHREGSRLELNPPEGKFDDFPDLTDEELARIDALSEPRTTSKRDVAPNIHPVMPDNVLSRVDFAAGADELRASPAVHREGSRLEFSPPEAKSDDFPDLTDEELARIDALSETHSKRPRSARDVTGDFHGVSLNEAFEKVGSPTIAPETSIERAPGSSQAIRKDLPGLSTVEPSHISEASRVNIAFEKGKQKVALGDEVRPDLSTSQAYQPRHPSTHTIFDAEHIGDNLLIGNEPVPPWPHPWEHVVLFETCRQIFERKGKWPIAEDLDNSVILVKKVDGAQTSYMPRNQLLLHLGPQKYLERMKALGLSENTFSRLKTDRQYHYNTPAGPRVSDHDYEFPLQAGVHNPEVMVQHRGGTFFAFWPKLLRLEKLATVTNTYGTENVWLKSPDNAYMTPATYNSRAADGAEDLFAKFIHPAHVFDHADNPETSSVKNVRDIMPGANRAQPTDRTGAQSVGRSGHSRDAPLDTRESRMREDYGR</sequence>